<feature type="compositionally biased region" description="Low complexity" evidence="1">
    <location>
        <begin position="348"/>
        <end position="368"/>
    </location>
</feature>
<name>A0A915PL81_9BILA</name>
<dbReference type="Proteomes" id="UP000887581">
    <property type="component" value="Unplaced"/>
</dbReference>
<dbReference type="InterPro" id="IPR036047">
    <property type="entry name" value="F-box-like_dom_sf"/>
</dbReference>
<dbReference type="AlphaFoldDB" id="A0A915PL81"/>
<evidence type="ECO:0000313" key="2">
    <source>
        <dbReference type="Proteomes" id="UP000887581"/>
    </source>
</evidence>
<protein>
    <submittedName>
        <fullName evidence="3">Uncharacterized protein</fullName>
    </submittedName>
</protein>
<accession>A0A915PL81</accession>
<organism evidence="2 3">
    <name type="scientific">Setaria digitata</name>
    <dbReference type="NCBI Taxonomy" id="48799"/>
    <lineage>
        <taxon>Eukaryota</taxon>
        <taxon>Metazoa</taxon>
        <taxon>Ecdysozoa</taxon>
        <taxon>Nematoda</taxon>
        <taxon>Chromadorea</taxon>
        <taxon>Rhabditida</taxon>
        <taxon>Spirurina</taxon>
        <taxon>Spiruromorpha</taxon>
        <taxon>Filarioidea</taxon>
        <taxon>Setariidae</taxon>
        <taxon>Setaria</taxon>
    </lineage>
</organism>
<dbReference type="SUPFAM" id="SSF81383">
    <property type="entry name" value="F-box domain"/>
    <property type="match status" value="1"/>
</dbReference>
<keyword evidence="2" id="KW-1185">Reference proteome</keyword>
<evidence type="ECO:0000313" key="3">
    <source>
        <dbReference type="WBParaSite" id="sdigi.contig124.g4834.t1"/>
    </source>
</evidence>
<feature type="compositionally biased region" description="Pro residues" evidence="1">
    <location>
        <begin position="313"/>
        <end position="331"/>
    </location>
</feature>
<feature type="region of interest" description="Disordered" evidence="1">
    <location>
        <begin position="292"/>
        <end position="378"/>
    </location>
</feature>
<dbReference type="WBParaSite" id="sdigi.contig124.g4834.t1">
    <property type="protein sequence ID" value="sdigi.contig124.g4834.t1"/>
    <property type="gene ID" value="sdigi.contig124.g4834"/>
</dbReference>
<sequence length="378" mass="43449">MFDFSDFALFFGNRQLPTDDTKLFESDMGFVSGDRLRLVVSDKGPSSNYISGSSVPEVSSGIGSSCSKKNETVFEIVLHEMKQKGFEGSSEKKKWKRNYIILITATALMKHKDDDTRWTFRHPDSVLVVELDFRVYNDRLVKYVHATASIYHPSGRQFLEPVVLEEKSNDLQKKVFEYLISPLRLALLGHENPFLRLLGSSAVAECLFEMLDAKSLLQLERTNKYALKVCRSQGMERIWKLFCERDFGRDASVLRKETYREAYKRMYVRHLRELNFLRNLLEPDSHCSVPIRVSFPNPTHRPQNPDPDIPEGPFQPVPRNPYMPLPNPFPLSSPGNPLDPFHGRELLPSRPVRRSGVPRVLPRGPRSPDSGNFYPDFI</sequence>
<proteinExistence type="predicted"/>
<reference evidence="3" key="1">
    <citation type="submission" date="2022-11" db="UniProtKB">
        <authorList>
            <consortium name="WormBaseParasite"/>
        </authorList>
    </citation>
    <scope>IDENTIFICATION</scope>
</reference>
<evidence type="ECO:0000256" key="1">
    <source>
        <dbReference type="SAM" id="MobiDB-lite"/>
    </source>
</evidence>